<dbReference type="Proteomes" id="UP000230639">
    <property type="component" value="Chromosome"/>
</dbReference>
<dbReference type="AlphaFoldDB" id="A0A2I5HCG4"/>
<protein>
    <submittedName>
        <fullName evidence="1">Uncharacterized protein</fullName>
    </submittedName>
</protein>
<accession>A0A2I5HCG4</accession>
<organism evidence="1 4">
    <name type="scientific">Salmonella diarizonae</name>
    <dbReference type="NCBI Taxonomy" id="59204"/>
    <lineage>
        <taxon>Bacteria</taxon>
        <taxon>Pseudomonadati</taxon>
        <taxon>Pseudomonadota</taxon>
        <taxon>Gammaproteobacteria</taxon>
        <taxon>Enterobacterales</taxon>
        <taxon>Enterobacteriaceae</taxon>
        <taxon>Salmonella</taxon>
    </lineage>
</organism>
<reference evidence="1 4" key="1">
    <citation type="submission" date="2017-09" db="EMBL/GenBank/DDBJ databases">
        <title>Complete genome of Salmonella enterica subsp. diarizonae isolated from stool of a patient with bacterial enteropathy.</title>
        <authorList>
            <person name="Zhou J."/>
            <person name="Chen Q."/>
            <person name="Guo L."/>
            <person name="Fan J."/>
        </authorList>
    </citation>
    <scope>NUCLEOTIDE SEQUENCE [LARGE SCALE GENOMIC DNA]</scope>
    <source>
        <strain evidence="1 4">HZS154</strain>
    </source>
</reference>
<evidence type="ECO:0000313" key="3">
    <source>
        <dbReference type="EMBL" id="HAB6342057.1"/>
    </source>
</evidence>
<dbReference type="Proteomes" id="UP000839735">
    <property type="component" value="Unassembled WGS sequence"/>
</dbReference>
<reference evidence="3" key="4">
    <citation type="submission" date="2019-10" db="EMBL/GenBank/DDBJ databases">
        <authorList>
            <consortium name="NCBI Pathogen Detection Project"/>
        </authorList>
    </citation>
    <scope>NUCLEOTIDE SEQUENCE</scope>
    <source>
        <strain evidence="3">Salmonella enterica</strain>
    </source>
</reference>
<dbReference type="RefSeq" id="WP_079791768.1">
    <property type="nucleotide sequence ID" value="NZ_CP023345.1"/>
</dbReference>
<evidence type="ECO:0000313" key="2">
    <source>
        <dbReference type="EMBL" id="ECC3917490.1"/>
    </source>
</evidence>
<dbReference type="EMBL" id="DAAHJH010000047">
    <property type="protein sequence ID" value="HAB6342057.1"/>
    <property type="molecule type" value="Genomic_DNA"/>
</dbReference>
<evidence type="ECO:0000313" key="4">
    <source>
        <dbReference type="Proteomes" id="UP000230639"/>
    </source>
</evidence>
<name>A0A2I5HCG4_SALDZ</name>
<sequence length="122" mass="14514">MIRLIEIYSRLEAVDGFLALMLQQSDNYSERIIKDRIAGFVEYIDHIYYVIWGLQGQGKLCDFDTRYILPAISEIWLQVKRELTWNDRSYYELARSITELISLVSFYLSRIEGNNDKNRVLH</sequence>
<dbReference type="EMBL" id="AAIBIC010000070">
    <property type="protein sequence ID" value="ECC3917490.1"/>
    <property type="molecule type" value="Genomic_DNA"/>
</dbReference>
<dbReference type="EMBL" id="CP023345">
    <property type="protein sequence ID" value="ATW53140.1"/>
    <property type="molecule type" value="Genomic_DNA"/>
</dbReference>
<gene>
    <name evidence="1" type="ORF">CNQ75_00475</name>
    <name evidence="2" type="ORF">CTQ69_26795</name>
    <name evidence="3" type="ORF">GB480_24945</name>
</gene>
<reference evidence="3" key="2">
    <citation type="journal article" date="2018" name="Genome Biol.">
        <title>SKESA: strategic k-mer extension for scrupulous assemblies.</title>
        <authorList>
            <person name="Souvorov A."/>
            <person name="Agarwala R."/>
            <person name="Lipman D.J."/>
        </authorList>
    </citation>
    <scope>NUCLEOTIDE SEQUENCE</scope>
    <source>
        <strain evidence="3">Salmonella enterica</strain>
    </source>
</reference>
<proteinExistence type="predicted"/>
<evidence type="ECO:0000313" key="1">
    <source>
        <dbReference type="EMBL" id="ATW53140.1"/>
    </source>
</evidence>
<reference evidence="2" key="3">
    <citation type="submission" date="2018-08" db="EMBL/GenBank/DDBJ databases">
        <authorList>
            <person name="Ashton P.M."/>
            <person name="Dallman T."/>
            <person name="Nair S."/>
            <person name="De Pinna E."/>
            <person name="Peters T."/>
            <person name="Grant K."/>
        </authorList>
    </citation>
    <scope>NUCLEOTIDE SEQUENCE [LARGE SCALE GENOMIC DNA]</scope>
    <source>
        <strain evidence="2">294779</strain>
    </source>
</reference>